<name>A0ABQ1GAI4_9SPHN</name>
<feature type="coiled-coil region" evidence="1">
    <location>
        <begin position="40"/>
        <end position="67"/>
    </location>
</feature>
<evidence type="ECO:0000313" key="4">
    <source>
        <dbReference type="Proteomes" id="UP000618591"/>
    </source>
</evidence>
<proteinExistence type="predicted"/>
<evidence type="ECO:0000256" key="2">
    <source>
        <dbReference type="SAM" id="Phobius"/>
    </source>
</evidence>
<protein>
    <recommendedName>
        <fullName evidence="5">Phage shock protein B</fullName>
    </recommendedName>
</protein>
<keyword evidence="4" id="KW-1185">Reference proteome</keyword>
<feature type="transmembrane region" description="Helical" evidence="2">
    <location>
        <begin position="6"/>
        <end position="26"/>
    </location>
</feature>
<keyword evidence="2" id="KW-0812">Transmembrane</keyword>
<reference evidence="4" key="1">
    <citation type="journal article" date="2019" name="Int. J. Syst. Evol. Microbiol.">
        <title>The Global Catalogue of Microorganisms (GCM) 10K type strain sequencing project: providing services to taxonomists for standard genome sequencing and annotation.</title>
        <authorList>
            <consortium name="The Broad Institute Genomics Platform"/>
            <consortium name="The Broad Institute Genome Sequencing Center for Infectious Disease"/>
            <person name="Wu L."/>
            <person name="Ma J."/>
        </authorList>
    </citation>
    <scope>NUCLEOTIDE SEQUENCE [LARGE SCALE GENOMIC DNA]</scope>
    <source>
        <strain evidence="4">CGMCC 1.10106</strain>
    </source>
</reference>
<evidence type="ECO:0000256" key="1">
    <source>
        <dbReference type="SAM" id="Coils"/>
    </source>
</evidence>
<sequence length="89" mass="10144">MNPFEMVVAIIVVVTIGRVLQARYGVVRTKRGESFAFRDDGAAQAENERLRDELKAMKDRLAVLERLATDNNDSGARLDREIEKLRDRP</sequence>
<dbReference type="EMBL" id="BMDW01000003">
    <property type="protein sequence ID" value="GGA39972.1"/>
    <property type="molecule type" value="Genomic_DNA"/>
</dbReference>
<dbReference type="RefSeq" id="WP_188445548.1">
    <property type="nucleotide sequence ID" value="NZ_BMDW01000003.1"/>
</dbReference>
<dbReference type="Proteomes" id="UP000618591">
    <property type="component" value="Unassembled WGS sequence"/>
</dbReference>
<evidence type="ECO:0000313" key="3">
    <source>
        <dbReference type="EMBL" id="GGA39972.1"/>
    </source>
</evidence>
<accession>A0ABQ1GAI4</accession>
<evidence type="ECO:0008006" key="5">
    <source>
        <dbReference type="Google" id="ProtNLM"/>
    </source>
</evidence>
<keyword evidence="2" id="KW-1133">Transmembrane helix</keyword>
<comment type="caution">
    <text evidence="3">The sequence shown here is derived from an EMBL/GenBank/DDBJ whole genome shotgun (WGS) entry which is preliminary data.</text>
</comment>
<keyword evidence="2" id="KW-0472">Membrane</keyword>
<gene>
    <name evidence="3" type="ORF">GCM10011395_07790</name>
</gene>
<organism evidence="3 4">
    <name type="scientific">Sphingomonas psychrolutea</name>
    <dbReference type="NCBI Taxonomy" id="1259676"/>
    <lineage>
        <taxon>Bacteria</taxon>
        <taxon>Pseudomonadati</taxon>
        <taxon>Pseudomonadota</taxon>
        <taxon>Alphaproteobacteria</taxon>
        <taxon>Sphingomonadales</taxon>
        <taxon>Sphingomonadaceae</taxon>
        <taxon>Sphingomonas</taxon>
    </lineage>
</organism>
<keyword evidence="1" id="KW-0175">Coiled coil</keyword>